<reference evidence="9 10" key="1">
    <citation type="journal article" date="2014" name="Nat. Genet.">
        <title>Genome sequence of the hot pepper provides insights into the evolution of pungency in Capsicum species.</title>
        <authorList>
            <person name="Kim S."/>
            <person name="Park M."/>
            <person name="Yeom S.I."/>
            <person name="Kim Y.M."/>
            <person name="Lee J.M."/>
            <person name="Lee H.A."/>
            <person name="Seo E."/>
            <person name="Choi J."/>
            <person name="Cheong K."/>
            <person name="Kim K.T."/>
            <person name="Jung K."/>
            <person name="Lee G.W."/>
            <person name="Oh S.K."/>
            <person name="Bae C."/>
            <person name="Kim S.B."/>
            <person name="Lee H.Y."/>
            <person name="Kim S.Y."/>
            <person name="Kim M.S."/>
            <person name="Kang B.C."/>
            <person name="Jo Y.D."/>
            <person name="Yang H.B."/>
            <person name="Jeong H.J."/>
            <person name="Kang W.H."/>
            <person name="Kwon J.K."/>
            <person name="Shin C."/>
            <person name="Lim J.Y."/>
            <person name="Park J.H."/>
            <person name="Huh J.H."/>
            <person name="Kim J.S."/>
            <person name="Kim B.D."/>
            <person name="Cohen O."/>
            <person name="Paran I."/>
            <person name="Suh M.C."/>
            <person name="Lee S.B."/>
            <person name="Kim Y.K."/>
            <person name="Shin Y."/>
            <person name="Noh S.J."/>
            <person name="Park J."/>
            <person name="Seo Y.S."/>
            <person name="Kwon S.Y."/>
            <person name="Kim H.A."/>
            <person name="Park J.M."/>
            <person name="Kim H.J."/>
            <person name="Choi S.B."/>
            <person name="Bosland P.W."/>
            <person name="Reeves G."/>
            <person name="Jo S.H."/>
            <person name="Lee B.W."/>
            <person name="Cho H.T."/>
            <person name="Choi H.S."/>
            <person name="Lee M.S."/>
            <person name="Yu Y."/>
            <person name="Do Choi Y."/>
            <person name="Park B.S."/>
            <person name="van Deynze A."/>
            <person name="Ashrafi H."/>
            <person name="Hill T."/>
            <person name="Kim W.T."/>
            <person name="Pai H.S."/>
            <person name="Ahn H.K."/>
            <person name="Yeam I."/>
            <person name="Giovannoni J.J."/>
            <person name="Rose J.K."/>
            <person name="Sorensen I."/>
            <person name="Lee S.J."/>
            <person name="Kim R.W."/>
            <person name="Choi I.Y."/>
            <person name="Choi B.S."/>
            <person name="Lim J.S."/>
            <person name="Lee Y.H."/>
            <person name="Choi D."/>
        </authorList>
    </citation>
    <scope>NUCLEOTIDE SEQUENCE [LARGE SCALE GENOMIC DNA]</scope>
    <source>
        <strain evidence="10">cv. CM334</strain>
    </source>
</reference>
<feature type="transmembrane region" description="Helical" evidence="6">
    <location>
        <begin position="163"/>
        <end position="186"/>
    </location>
</feature>
<reference evidence="9 10" key="2">
    <citation type="journal article" date="2017" name="Genome Biol.">
        <title>New reference genome sequences of hot pepper reveal the massive evolution of plant disease-resistance genes by retroduplication.</title>
        <authorList>
            <person name="Kim S."/>
            <person name="Park J."/>
            <person name="Yeom S.I."/>
            <person name="Kim Y.M."/>
            <person name="Seo E."/>
            <person name="Kim K.T."/>
            <person name="Kim M.S."/>
            <person name="Lee J.M."/>
            <person name="Cheong K."/>
            <person name="Shin H.S."/>
            <person name="Kim S.B."/>
            <person name="Han K."/>
            <person name="Lee J."/>
            <person name="Park M."/>
            <person name="Lee H.A."/>
            <person name="Lee H.Y."/>
            <person name="Lee Y."/>
            <person name="Oh S."/>
            <person name="Lee J.H."/>
            <person name="Choi E."/>
            <person name="Choi E."/>
            <person name="Lee S.E."/>
            <person name="Jeon J."/>
            <person name="Kim H."/>
            <person name="Choi G."/>
            <person name="Song H."/>
            <person name="Lee J."/>
            <person name="Lee S.C."/>
            <person name="Kwon J.K."/>
            <person name="Lee H.Y."/>
            <person name="Koo N."/>
            <person name="Hong Y."/>
            <person name="Kim R.W."/>
            <person name="Kang W.H."/>
            <person name="Huh J.H."/>
            <person name="Kang B.C."/>
            <person name="Yang T.J."/>
            <person name="Lee Y.H."/>
            <person name="Bennetzen J.L."/>
            <person name="Choi D."/>
        </authorList>
    </citation>
    <scope>NUCLEOTIDE SEQUENCE [LARGE SCALE GENOMIC DNA]</scope>
    <source>
        <strain evidence="10">cv. CM334</strain>
    </source>
</reference>
<keyword evidence="2 6" id="KW-0812">Transmembrane</keyword>
<feature type="signal peptide" evidence="7">
    <location>
        <begin position="1"/>
        <end position="21"/>
    </location>
</feature>
<evidence type="ECO:0000256" key="3">
    <source>
        <dbReference type="ARBA" id="ARBA00022824"/>
    </source>
</evidence>
<comment type="caution">
    <text evidence="6">Lacks conserved residue(s) required for the propagation of feature annotation.</text>
</comment>
<dbReference type="PROSITE" id="PS50845">
    <property type="entry name" value="RETICULON"/>
    <property type="match status" value="1"/>
</dbReference>
<dbReference type="GO" id="GO:0005789">
    <property type="term" value="C:endoplasmic reticulum membrane"/>
    <property type="evidence" value="ECO:0007669"/>
    <property type="project" value="UniProtKB-SubCell"/>
</dbReference>
<evidence type="ECO:0000259" key="8">
    <source>
        <dbReference type="PROSITE" id="PS50845"/>
    </source>
</evidence>
<comment type="subcellular location">
    <subcellularLocation>
        <location evidence="1 6">Endoplasmic reticulum membrane</location>
        <topology evidence="1 6">Multi-pass membrane protein</topology>
    </subcellularLocation>
</comment>
<proteinExistence type="predicted"/>
<dbReference type="STRING" id="4072.A0A2G2XXT4"/>
<dbReference type="PANTHER" id="PTHR33512">
    <property type="entry name" value="PROTEIN, PUTATIVE (DUF1191)-RELATED"/>
    <property type="match status" value="1"/>
</dbReference>
<dbReference type="Pfam" id="PF02453">
    <property type="entry name" value="Reticulon"/>
    <property type="match status" value="1"/>
</dbReference>
<evidence type="ECO:0000256" key="1">
    <source>
        <dbReference type="ARBA" id="ARBA00004477"/>
    </source>
</evidence>
<dbReference type="EMBL" id="AYRZ02000088">
    <property type="protein sequence ID" value="PHT62272.1"/>
    <property type="molecule type" value="Genomic_DNA"/>
</dbReference>
<keyword evidence="7" id="KW-0732">Signal</keyword>
<evidence type="ECO:0000256" key="4">
    <source>
        <dbReference type="ARBA" id="ARBA00022989"/>
    </source>
</evidence>
<evidence type="ECO:0000313" key="9">
    <source>
        <dbReference type="EMBL" id="PHT62272.1"/>
    </source>
</evidence>
<dbReference type="Proteomes" id="UP000222542">
    <property type="component" value="Unassembled WGS sequence"/>
</dbReference>
<evidence type="ECO:0000256" key="7">
    <source>
        <dbReference type="SAM" id="SignalP"/>
    </source>
</evidence>
<feature type="domain" description="Reticulon" evidence="8">
    <location>
        <begin position="151"/>
        <end position="232"/>
    </location>
</feature>
<evidence type="ECO:0000313" key="10">
    <source>
        <dbReference type="Proteomes" id="UP000222542"/>
    </source>
</evidence>
<accession>A0A2G2XXT4</accession>
<dbReference type="Pfam" id="PF06697">
    <property type="entry name" value="DUF1191"/>
    <property type="match status" value="1"/>
</dbReference>
<organism evidence="9 10">
    <name type="scientific">Capsicum annuum</name>
    <name type="common">Capsicum pepper</name>
    <dbReference type="NCBI Taxonomy" id="4072"/>
    <lineage>
        <taxon>Eukaryota</taxon>
        <taxon>Viridiplantae</taxon>
        <taxon>Streptophyta</taxon>
        <taxon>Embryophyta</taxon>
        <taxon>Tracheophyta</taxon>
        <taxon>Spermatophyta</taxon>
        <taxon>Magnoliopsida</taxon>
        <taxon>eudicotyledons</taxon>
        <taxon>Gunneridae</taxon>
        <taxon>Pentapetalae</taxon>
        <taxon>asterids</taxon>
        <taxon>lamiids</taxon>
        <taxon>Solanales</taxon>
        <taxon>Solanaceae</taxon>
        <taxon>Solanoideae</taxon>
        <taxon>Capsiceae</taxon>
        <taxon>Capsicum</taxon>
    </lineage>
</organism>
<keyword evidence="10" id="KW-1185">Reference proteome</keyword>
<name>A0A2G2XXT4_CAPAN</name>
<keyword evidence="5 6" id="KW-0472">Membrane</keyword>
<sequence length="232" mass="26899">MQNMYILLLFLLLKLFFLVQCSHNNSLTKSLEVILHEHIFKSLVHQHTASLYNASVPSSLAGMKLSLVRLKSRTLWEKGANFSGFSIPPRTIPVPYVKRIKILYNDLGNLSSHYFNISGRMVLGMFKSKKTYEMEREMEDVIFDQIFASRKDLKRLLAVISSLWFLSILGNCWNFLTLFYICFVLLHTVPVLYEKYEDQVDAFAEKAEAEIKKQYVVFNVKVLSKIPKSSLK</sequence>
<dbReference type="InterPro" id="IPR003388">
    <property type="entry name" value="Reticulon"/>
</dbReference>
<evidence type="ECO:0000256" key="2">
    <source>
        <dbReference type="ARBA" id="ARBA00022692"/>
    </source>
</evidence>
<evidence type="ECO:0000256" key="5">
    <source>
        <dbReference type="ARBA" id="ARBA00023136"/>
    </source>
</evidence>
<evidence type="ECO:0000256" key="6">
    <source>
        <dbReference type="RuleBase" id="RU363132"/>
    </source>
</evidence>
<feature type="chain" id="PRO_5013800866" description="Reticulon-like protein" evidence="7">
    <location>
        <begin position="22"/>
        <end position="232"/>
    </location>
</feature>
<dbReference type="PANTHER" id="PTHR33512:SF4">
    <property type="entry name" value="PROTEIN, PUTATIVE (DUF1191)-RELATED"/>
    <property type="match status" value="1"/>
</dbReference>
<comment type="caution">
    <text evidence="9">The sequence shown here is derived from an EMBL/GenBank/DDBJ whole genome shotgun (WGS) entry which is preliminary data.</text>
</comment>
<protein>
    <recommendedName>
        <fullName evidence="6">Reticulon-like protein</fullName>
    </recommendedName>
</protein>
<keyword evidence="3 6" id="KW-0256">Endoplasmic reticulum</keyword>
<keyword evidence="4 6" id="KW-1133">Transmembrane helix</keyword>
<dbReference type="InterPro" id="IPR010605">
    <property type="entry name" value="DUF1191"/>
</dbReference>
<gene>
    <name evidence="9" type="ORF">T459_33883</name>
</gene>
<dbReference type="Gramene" id="PHT62272">
    <property type="protein sequence ID" value="PHT62272"/>
    <property type="gene ID" value="T459_33883"/>
</dbReference>
<dbReference type="AlphaFoldDB" id="A0A2G2XXT4"/>